<dbReference type="GO" id="GO:0004613">
    <property type="term" value="F:phosphoenolpyruvate carboxykinase (GTP) activity"/>
    <property type="evidence" value="ECO:0007669"/>
    <property type="project" value="UniProtKB-EC"/>
</dbReference>
<reference evidence="18" key="1">
    <citation type="submission" date="2023-06" db="EMBL/GenBank/DDBJ databases">
        <title>Genomic analysis of the entomopathogenic nematode Steinernema hermaphroditum.</title>
        <authorList>
            <person name="Schwarz E.M."/>
            <person name="Heppert J.K."/>
            <person name="Baniya A."/>
            <person name="Schwartz H.T."/>
            <person name="Tan C.-H."/>
            <person name="Antoshechkin I."/>
            <person name="Sternberg P.W."/>
            <person name="Goodrich-Blair H."/>
            <person name="Dillman A.R."/>
        </authorList>
    </citation>
    <scope>NUCLEOTIDE SEQUENCE</scope>
    <source>
        <strain evidence="18">PS9179</strain>
        <tissue evidence="18">Whole animal</tissue>
    </source>
</reference>
<dbReference type="EC" id="4.1.1.32" evidence="4"/>
<dbReference type="GO" id="GO:0042594">
    <property type="term" value="P:response to starvation"/>
    <property type="evidence" value="ECO:0007669"/>
    <property type="project" value="TreeGrafter"/>
</dbReference>
<dbReference type="Pfam" id="PF17297">
    <property type="entry name" value="PEPCK_N"/>
    <property type="match status" value="1"/>
</dbReference>
<dbReference type="GO" id="GO:0005829">
    <property type="term" value="C:cytosol"/>
    <property type="evidence" value="ECO:0007669"/>
    <property type="project" value="TreeGrafter"/>
</dbReference>
<dbReference type="NCBIfam" id="NF003253">
    <property type="entry name" value="PRK04210.1"/>
    <property type="match status" value="1"/>
</dbReference>
<dbReference type="InterPro" id="IPR035078">
    <property type="entry name" value="PEP_carboxykinase_GTP_N"/>
</dbReference>
<dbReference type="Proteomes" id="UP001175271">
    <property type="component" value="Unassembled WGS sequence"/>
</dbReference>
<dbReference type="Gene3D" id="3.40.449.10">
    <property type="entry name" value="Phosphoenolpyruvate Carboxykinase, domain 1"/>
    <property type="match status" value="1"/>
</dbReference>
<evidence type="ECO:0000313" key="19">
    <source>
        <dbReference type="Proteomes" id="UP001175271"/>
    </source>
</evidence>
<evidence type="ECO:0000256" key="8">
    <source>
        <dbReference type="ARBA" id="ARBA00023134"/>
    </source>
</evidence>
<evidence type="ECO:0000259" key="16">
    <source>
        <dbReference type="Pfam" id="PF00821"/>
    </source>
</evidence>
<dbReference type="GO" id="GO:0046327">
    <property type="term" value="P:glycerol biosynthetic process from pyruvate"/>
    <property type="evidence" value="ECO:0007669"/>
    <property type="project" value="TreeGrafter"/>
</dbReference>
<dbReference type="GO" id="GO:0071333">
    <property type="term" value="P:cellular response to glucose stimulus"/>
    <property type="evidence" value="ECO:0007669"/>
    <property type="project" value="TreeGrafter"/>
</dbReference>
<evidence type="ECO:0000256" key="10">
    <source>
        <dbReference type="ARBA" id="ARBA00023239"/>
    </source>
</evidence>
<comment type="function">
    <text evidence="12">Catalyzes the conversion of oxaloacetate (OAA) to phosphoenolpyruvate (PEP), the rate-limiting step in the metabolic pathway that produces glucose from lactate and other precursors derived from the citric acid cycle.</text>
</comment>
<dbReference type="PROSITE" id="PS00505">
    <property type="entry name" value="PEPCK_GTP"/>
    <property type="match status" value="1"/>
</dbReference>
<dbReference type="PANTHER" id="PTHR11561">
    <property type="entry name" value="PHOSPHOENOLPYRUVATE CARBOXYKINASE"/>
    <property type="match status" value="1"/>
</dbReference>
<protein>
    <recommendedName>
        <fullName evidence="14">Phosphoenolpyruvate carboxykinase [GTP]</fullName>
        <ecNumber evidence="4">4.1.1.32</ecNumber>
    </recommendedName>
</protein>
<evidence type="ECO:0000256" key="14">
    <source>
        <dbReference type="ARBA" id="ARBA00072283"/>
    </source>
</evidence>
<dbReference type="PANTHER" id="PTHR11561:SF0">
    <property type="entry name" value="PHOSPHOENOLPYRUVATE CARBOXYKINASE [GTP]-RELATED"/>
    <property type="match status" value="1"/>
</dbReference>
<gene>
    <name evidence="18" type="ORF">QR680_005553</name>
</gene>
<comment type="function">
    <text evidence="13">In parasitic nematodes PEPCK carboxylates phosphoenolpyruvate to oxaloacetate thus introducing the products of glycolysis to mitochondrial metabolism.</text>
</comment>
<dbReference type="InterPro" id="IPR013035">
    <property type="entry name" value="PEP_carboxykinase_C"/>
</dbReference>
<comment type="caution">
    <text evidence="18">The sequence shown here is derived from an EMBL/GenBank/DDBJ whole genome shotgun (WGS) entry which is preliminary data.</text>
</comment>
<comment type="similarity">
    <text evidence="2">Belongs to the phosphoenolpyruvate carboxykinase [GTP] family.</text>
</comment>
<keyword evidence="6" id="KW-0547">Nucleotide-binding</keyword>
<evidence type="ECO:0000256" key="5">
    <source>
        <dbReference type="ARBA" id="ARBA00022723"/>
    </source>
</evidence>
<keyword evidence="10" id="KW-0456">Lyase</keyword>
<evidence type="ECO:0000256" key="4">
    <source>
        <dbReference type="ARBA" id="ARBA00012306"/>
    </source>
</evidence>
<evidence type="ECO:0000256" key="15">
    <source>
        <dbReference type="SAM" id="MobiDB-lite"/>
    </source>
</evidence>
<comment type="cofactor">
    <cofactor evidence="1">
        <name>Mn(2+)</name>
        <dbReference type="ChEBI" id="CHEBI:29035"/>
    </cofactor>
</comment>
<keyword evidence="8" id="KW-0342">GTP-binding</keyword>
<evidence type="ECO:0000256" key="6">
    <source>
        <dbReference type="ARBA" id="ARBA00022741"/>
    </source>
</evidence>
<dbReference type="GO" id="GO:0006094">
    <property type="term" value="P:gluconeogenesis"/>
    <property type="evidence" value="ECO:0007669"/>
    <property type="project" value="InterPro"/>
</dbReference>
<dbReference type="EMBL" id="JAUCMV010000003">
    <property type="protein sequence ID" value="KAK0411232.1"/>
    <property type="molecule type" value="Genomic_DNA"/>
</dbReference>
<evidence type="ECO:0000256" key="13">
    <source>
        <dbReference type="ARBA" id="ARBA00058921"/>
    </source>
</evidence>
<accession>A0AA39HSF9</accession>
<dbReference type="CDD" id="cd00819">
    <property type="entry name" value="PEPCK_GTP"/>
    <property type="match status" value="1"/>
</dbReference>
<evidence type="ECO:0000256" key="3">
    <source>
        <dbReference type="ARBA" id="ARBA00011245"/>
    </source>
</evidence>
<dbReference type="InterPro" id="IPR008210">
    <property type="entry name" value="PEP_carboxykinase_N"/>
</dbReference>
<keyword evidence="19" id="KW-1185">Reference proteome</keyword>
<dbReference type="GO" id="GO:0030145">
    <property type="term" value="F:manganese ion binding"/>
    <property type="evidence" value="ECO:0007669"/>
    <property type="project" value="TreeGrafter"/>
</dbReference>
<evidence type="ECO:0000313" key="18">
    <source>
        <dbReference type="EMBL" id="KAK0411232.1"/>
    </source>
</evidence>
<organism evidence="18 19">
    <name type="scientific">Steinernema hermaphroditum</name>
    <dbReference type="NCBI Taxonomy" id="289476"/>
    <lineage>
        <taxon>Eukaryota</taxon>
        <taxon>Metazoa</taxon>
        <taxon>Ecdysozoa</taxon>
        <taxon>Nematoda</taxon>
        <taxon>Chromadorea</taxon>
        <taxon>Rhabditida</taxon>
        <taxon>Tylenchina</taxon>
        <taxon>Panagrolaimomorpha</taxon>
        <taxon>Strongyloidoidea</taxon>
        <taxon>Steinernematidae</taxon>
        <taxon>Steinernema</taxon>
    </lineage>
</organism>
<evidence type="ECO:0000256" key="11">
    <source>
        <dbReference type="ARBA" id="ARBA00051400"/>
    </source>
</evidence>
<dbReference type="GO" id="GO:0006107">
    <property type="term" value="P:oxaloacetate metabolic process"/>
    <property type="evidence" value="ECO:0007669"/>
    <property type="project" value="TreeGrafter"/>
</dbReference>
<comment type="catalytic activity">
    <reaction evidence="11">
        <text>oxaloacetate + GTP = phosphoenolpyruvate + GDP + CO2</text>
        <dbReference type="Rhea" id="RHEA:10388"/>
        <dbReference type="ChEBI" id="CHEBI:16452"/>
        <dbReference type="ChEBI" id="CHEBI:16526"/>
        <dbReference type="ChEBI" id="CHEBI:37565"/>
        <dbReference type="ChEBI" id="CHEBI:58189"/>
        <dbReference type="ChEBI" id="CHEBI:58702"/>
        <dbReference type="EC" id="4.1.1.32"/>
    </reaction>
</comment>
<dbReference type="InterPro" id="IPR018091">
    <property type="entry name" value="PEP_carboxykin_GTP_CS"/>
</dbReference>
<dbReference type="SUPFAM" id="SSF68923">
    <property type="entry name" value="PEP carboxykinase N-terminal domain"/>
    <property type="match status" value="1"/>
</dbReference>
<dbReference type="Gene3D" id="2.170.8.10">
    <property type="entry name" value="Phosphoenolpyruvate Carboxykinase, domain 2"/>
    <property type="match status" value="1"/>
</dbReference>
<keyword evidence="9" id="KW-0464">Manganese</keyword>
<feature type="compositionally biased region" description="Polar residues" evidence="15">
    <location>
        <begin position="69"/>
        <end position="99"/>
    </location>
</feature>
<dbReference type="AlphaFoldDB" id="A0AA39HSF9"/>
<dbReference type="GO" id="GO:0019543">
    <property type="term" value="P:propionate catabolic process"/>
    <property type="evidence" value="ECO:0007669"/>
    <property type="project" value="TreeGrafter"/>
</dbReference>
<dbReference type="InterPro" id="IPR008209">
    <property type="entry name" value="PEP_carboxykinase_GTP"/>
</dbReference>
<evidence type="ECO:0000259" key="17">
    <source>
        <dbReference type="Pfam" id="PF17297"/>
    </source>
</evidence>
<dbReference type="Gene3D" id="3.90.228.20">
    <property type="match status" value="1"/>
</dbReference>
<evidence type="ECO:0000256" key="12">
    <source>
        <dbReference type="ARBA" id="ARBA00058806"/>
    </source>
</evidence>
<sequence length="781" mass="87476">MGSERGAALELIQPTNPLLTGPLSTMGDHTTATKLLVKRFHSLTPPEMTVAGQRTPSLSQLSMVNNASTTSINDSQRTTDLSCSRQQETPDRTQLNSAVSKKEKTSESKPNMTRSNTLKKCLSKSKVRCCMKSEKTQGTRPQCLRCLKSRDFTCRTDIFVKGYGAIAVVKGDPKILPPKALMFIAEKAAILRPRSIYICDGSYHEREELIEKLQHRGVMQRLSNYTDVFVTQTDPRDVARVEHRTFVVTEEQSKTEVRFEQGVRSEVARWMAPNQYSVELDERFPGAMRGRTMFVIPFSMGSIGDWRSLNCVQLTDSPYVVVNTHKTARVSSSVWDAMGTDDFIKCVHSVGVPRPVTEATRRNWSCNPERLIVLQDQMRKEVWSYGSGYGGNSLLGKKSVALRLASNIGRNEGWLAEHMAVLSVTDPKGNEFFVAAAFPSGCGKTNLALMKPAVDGWKVKVVGDDITWIRFGEDGRMYASNPENGMFGVAAESNEKTNPLVLQMCSKNAFLANVATTSKGKFFWQGLEEQLAADEGITDWNGNPWKKGCKTQPAHPNSRFTVSMNQCPTAHEHWDSPKGVPLSAIIFGARRPKGFPLVFECFSWRHGVFTGASIRTEPSAASVSDTRTVGDQLVADPMAMRAFMGYNFADYLKHWLSLEKPGRKMPKIFGVNWFRTSEKGDLLWPGFGENIRILEWIQKRCDADAPANLVESPIGLLPTKTDVNLEGLKVDWEQLMSVPKPFWKEYSAAVKDYFARQLNKEMPEEIRTELENQLNKVKTMQ</sequence>
<dbReference type="GO" id="GO:0033993">
    <property type="term" value="P:response to lipid"/>
    <property type="evidence" value="ECO:0007669"/>
    <property type="project" value="TreeGrafter"/>
</dbReference>
<proteinExistence type="inferred from homology"/>
<dbReference type="FunFam" id="3.40.449.10:FF:000003">
    <property type="entry name" value="Phosphoenolpyruvate carboxykinase, cytosolic [GTP]"/>
    <property type="match status" value="1"/>
</dbReference>
<evidence type="ECO:0000256" key="7">
    <source>
        <dbReference type="ARBA" id="ARBA00022793"/>
    </source>
</evidence>
<dbReference type="Pfam" id="PF00821">
    <property type="entry name" value="PEPCK_GTP"/>
    <property type="match status" value="1"/>
</dbReference>
<dbReference type="SUPFAM" id="SSF53795">
    <property type="entry name" value="PEP carboxykinase-like"/>
    <property type="match status" value="1"/>
</dbReference>
<keyword evidence="5" id="KW-0479">Metal-binding</keyword>
<evidence type="ECO:0000256" key="2">
    <source>
        <dbReference type="ARBA" id="ARBA00005796"/>
    </source>
</evidence>
<feature type="domain" description="Phosphoenolpyruvate carboxykinase GTP-utilising N-terminal" evidence="17">
    <location>
        <begin position="183"/>
        <end position="410"/>
    </location>
</feature>
<feature type="domain" description="Phosphoenolpyruvate carboxykinase C-terminal P-loop" evidence="16">
    <location>
        <begin position="414"/>
        <end position="773"/>
    </location>
</feature>
<dbReference type="GO" id="GO:0005525">
    <property type="term" value="F:GTP binding"/>
    <property type="evidence" value="ECO:0007669"/>
    <property type="project" value="UniProtKB-KW"/>
</dbReference>
<dbReference type="InterPro" id="IPR035077">
    <property type="entry name" value="PEP_carboxykinase_GTP_C"/>
</dbReference>
<feature type="region of interest" description="Disordered" evidence="15">
    <location>
        <begin position="69"/>
        <end position="116"/>
    </location>
</feature>
<dbReference type="HAMAP" id="MF_00452">
    <property type="entry name" value="PEPCK_GTP"/>
    <property type="match status" value="1"/>
</dbReference>
<evidence type="ECO:0000256" key="9">
    <source>
        <dbReference type="ARBA" id="ARBA00023211"/>
    </source>
</evidence>
<keyword evidence="7" id="KW-0210">Decarboxylase</keyword>
<name>A0AA39HSF9_9BILA</name>
<evidence type="ECO:0000256" key="1">
    <source>
        <dbReference type="ARBA" id="ARBA00001936"/>
    </source>
</evidence>
<comment type="subunit">
    <text evidence="3">Monomer.</text>
</comment>